<keyword evidence="2" id="KW-0813">Transport</keyword>
<keyword evidence="7 8" id="KW-0472">Membrane</keyword>
<evidence type="ECO:0000256" key="1">
    <source>
        <dbReference type="ARBA" id="ARBA00004651"/>
    </source>
</evidence>
<dbReference type="GO" id="GO:0016887">
    <property type="term" value="F:ATP hydrolysis activity"/>
    <property type="evidence" value="ECO:0007669"/>
    <property type="project" value="InterPro"/>
</dbReference>
<evidence type="ECO:0000256" key="6">
    <source>
        <dbReference type="ARBA" id="ARBA00022989"/>
    </source>
</evidence>
<dbReference type="PANTHER" id="PTHR43394">
    <property type="entry name" value="ATP-DEPENDENT PERMEASE MDL1, MITOCHONDRIAL"/>
    <property type="match status" value="1"/>
</dbReference>
<sequence>MRNPQKVPLLNKRRRKHRPFAFLYPAMARQWKAYLGLLLGMLADVALTFAFAWFLGNMTDAAVAGDWNQMKSLLPLGAGLIVVSIAAAYGQEYMDTAAVEGVKKEFKSRLHRHIMLLPVDSFAKQPSGQLLSHFTHDIDNMDGVLGSSLMRLIKLPLVTAGIFIYLLRISWELCVLAIVLAPLAVLAGGLFGWLLRRNGRSIHQLAGQTSSLLSETMWGFLVIRSFAVEGWFHRKYESQNQERYRLELKDAKLRGWFHAGGDALGTVVFVGSLCAGAYFVLDNRLSVGSLLTFVNLTNHLIYPLTGFAGLWAGMQRSLSAVERLSQCLEMPIVSDTFHENRVPKPLEQEIEFRSMTFGYEGERNVFEGLQLRIPAGKMTAIVGPSGAGKSTLFSLLQGFYKPHEGSILIDGRSIQELSPSQFRSLFAYVSQETFLFSGSIRDNLLLARPGMTEMEMMRAAAAAHIHAFVMSLPEGYDTLIGERGLSLSGGQRQRLAIARALLKDAPILLLDEATSAVDSVTEQQLKEALARIMKHRTTLVIAHRLSTIQHADRIIVMDQGKIVQSGRHEELMKQEGLYRKLYRMQSQGGEAAGDPYFDTRIV</sequence>
<dbReference type="Gene3D" id="1.20.1560.10">
    <property type="entry name" value="ABC transporter type 1, transmembrane domain"/>
    <property type="match status" value="1"/>
</dbReference>
<dbReference type="PROSITE" id="PS50929">
    <property type="entry name" value="ABC_TM1F"/>
    <property type="match status" value="1"/>
</dbReference>
<keyword evidence="5" id="KW-0067">ATP-binding</keyword>
<dbReference type="Gene3D" id="3.40.50.300">
    <property type="entry name" value="P-loop containing nucleotide triphosphate hydrolases"/>
    <property type="match status" value="1"/>
</dbReference>
<gene>
    <name evidence="11" type="ORF">CF651_16550</name>
</gene>
<evidence type="ECO:0000256" key="8">
    <source>
        <dbReference type="SAM" id="Phobius"/>
    </source>
</evidence>
<dbReference type="InterPro" id="IPR011527">
    <property type="entry name" value="ABC1_TM_dom"/>
</dbReference>
<dbReference type="GO" id="GO:0015421">
    <property type="term" value="F:ABC-type oligopeptide transporter activity"/>
    <property type="evidence" value="ECO:0007669"/>
    <property type="project" value="TreeGrafter"/>
</dbReference>
<dbReference type="CDD" id="cd07346">
    <property type="entry name" value="ABC_6TM_exporters"/>
    <property type="match status" value="1"/>
</dbReference>
<dbReference type="InterPro" id="IPR017871">
    <property type="entry name" value="ABC_transporter-like_CS"/>
</dbReference>
<evidence type="ECO:0000313" key="11">
    <source>
        <dbReference type="EMBL" id="OXM85208.1"/>
    </source>
</evidence>
<dbReference type="PANTHER" id="PTHR43394:SF1">
    <property type="entry name" value="ATP-BINDING CASSETTE SUB-FAMILY B MEMBER 10, MITOCHONDRIAL"/>
    <property type="match status" value="1"/>
</dbReference>
<organism evidence="11 12">
    <name type="scientific">Paenibacillus rigui</name>
    <dbReference type="NCBI Taxonomy" id="554312"/>
    <lineage>
        <taxon>Bacteria</taxon>
        <taxon>Bacillati</taxon>
        <taxon>Bacillota</taxon>
        <taxon>Bacilli</taxon>
        <taxon>Bacillales</taxon>
        <taxon>Paenibacillaceae</taxon>
        <taxon>Paenibacillus</taxon>
    </lineage>
</organism>
<accession>A0A229UP83</accession>
<protein>
    <submittedName>
        <fullName evidence="11">ABC transporter permease</fullName>
    </submittedName>
</protein>
<feature type="transmembrane region" description="Helical" evidence="8">
    <location>
        <begin position="149"/>
        <end position="167"/>
    </location>
</feature>
<dbReference type="InterPro" id="IPR003439">
    <property type="entry name" value="ABC_transporter-like_ATP-bd"/>
</dbReference>
<comment type="subcellular location">
    <subcellularLocation>
        <location evidence="1">Cell membrane</location>
        <topology evidence="1">Multi-pass membrane protein</topology>
    </subcellularLocation>
</comment>
<dbReference type="Pfam" id="PF00664">
    <property type="entry name" value="ABC_membrane"/>
    <property type="match status" value="1"/>
</dbReference>
<dbReference type="InterPro" id="IPR039421">
    <property type="entry name" value="Type_1_exporter"/>
</dbReference>
<evidence type="ECO:0000256" key="2">
    <source>
        <dbReference type="ARBA" id="ARBA00022448"/>
    </source>
</evidence>
<evidence type="ECO:0000256" key="4">
    <source>
        <dbReference type="ARBA" id="ARBA00022741"/>
    </source>
</evidence>
<dbReference type="Proteomes" id="UP000215509">
    <property type="component" value="Unassembled WGS sequence"/>
</dbReference>
<evidence type="ECO:0000313" key="12">
    <source>
        <dbReference type="Proteomes" id="UP000215509"/>
    </source>
</evidence>
<dbReference type="GO" id="GO:0005524">
    <property type="term" value="F:ATP binding"/>
    <property type="evidence" value="ECO:0007669"/>
    <property type="project" value="UniProtKB-KW"/>
</dbReference>
<dbReference type="PROSITE" id="PS50893">
    <property type="entry name" value="ABC_TRANSPORTER_2"/>
    <property type="match status" value="1"/>
</dbReference>
<feature type="domain" description="ABC transmembrane type-1" evidence="10">
    <location>
        <begin position="35"/>
        <end position="316"/>
    </location>
</feature>
<dbReference type="GO" id="GO:0005886">
    <property type="term" value="C:plasma membrane"/>
    <property type="evidence" value="ECO:0007669"/>
    <property type="project" value="UniProtKB-SubCell"/>
</dbReference>
<dbReference type="Pfam" id="PF00005">
    <property type="entry name" value="ABC_tran"/>
    <property type="match status" value="1"/>
</dbReference>
<feature type="transmembrane region" description="Helical" evidence="8">
    <location>
        <begin position="174"/>
        <end position="196"/>
    </location>
</feature>
<name>A0A229UP83_9BACL</name>
<proteinExistence type="predicted"/>
<dbReference type="SUPFAM" id="SSF90123">
    <property type="entry name" value="ABC transporter transmembrane region"/>
    <property type="match status" value="1"/>
</dbReference>
<dbReference type="InterPro" id="IPR036640">
    <property type="entry name" value="ABC1_TM_sf"/>
</dbReference>
<dbReference type="FunFam" id="3.40.50.300:FF:000287">
    <property type="entry name" value="Multidrug ABC transporter ATP-binding protein"/>
    <property type="match status" value="1"/>
</dbReference>
<keyword evidence="6 8" id="KW-1133">Transmembrane helix</keyword>
<comment type="caution">
    <text evidence="11">The sequence shown here is derived from an EMBL/GenBank/DDBJ whole genome shotgun (WGS) entry which is preliminary data.</text>
</comment>
<evidence type="ECO:0000256" key="3">
    <source>
        <dbReference type="ARBA" id="ARBA00022692"/>
    </source>
</evidence>
<feature type="transmembrane region" description="Helical" evidence="8">
    <location>
        <begin position="255"/>
        <end position="281"/>
    </location>
</feature>
<feature type="domain" description="ABC transporter" evidence="9">
    <location>
        <begin position="350"/>
        <end position="584"/>
    </location>
</feature>
<dbReference type="OrthoDB" id="9770415at2"/>
<dbReference type="EMBL" id="NMQW01000023">
    <property type="protein sequence ID" value="OXM85208.1"/>
    <property type="molecule type" value="Genomic_DNA"/>
</dbReference>
<keyword evidence="4" id="KW-0547">Nucleotide-binding</keyword>
<evidence type="ECO:0000256" key="5">
    <source>
        <dbReference type="ARBA" id="ARBA00022840"/>
    </source>
</evidence>
<dbReference type="SMART" id="SM00382">
    <property type="entry name" value="AAA"/>
    <property type="match status" value="1"/>
</dbReference>
<evidence type="ECO:0000259" key="9">
    <source>
        <dbReference type="PROSITE" id="PS50893"/>
    </source>
</evidence>
<dbReference type="AlphaFoldDB" id="A0A229UP83"/>
<evidence type="ECO:0000259" key="10">
    <source>
        <dbReference type="PROSITE" id="PS50929"/>
    </source>
</evidence>
<keyword evidence="3 8" id="KW-0812">Transmembrane</keyword>
<keyword evidence="12" id="KW-1185">Reference proteome</keyword>
<feature type="transmembrane region" description="Helical" evidence="8">
    <location>
        <begin position="73"/>
        <end position="90"/>
    </location>
</feature>
<dbReference type="PROSITE" id="PS00211">
    <property type="entry name" value="ABC_TRANSPORTER_1"/>
    <property type="match status" value="1"/>
</dbReference>
<feature type="transmembrane region" description="Helical" evidence="8">
    <location>
        <begin position="293"/>
        <end position="313"/>
    </location>
</feature>
<feature type="transmembrane region" description="Helical" evidence="8">
    <location>
        <begin position="33"/>
        <end position="53"/>
    </location>
</feature>
<evidence type="ECO:0000256" key="7">
    <source>
        <dbReference type="ARBA" id="ARBA00023136"/>
    </source>
</evidence>
<reference evidence="11 12" key="1">
    <citation type="submission" date="2017-07" db="EMBL/GenBank/DDBJ databases">
        <title>Genome sequencing and assembly of Paenibacillus rigui.</title>
        <authorList>
            <person name="Mayilraj S."/>
        </authorList>
    </citation>
    <scope>NUCLEOTIDE SEQUENCE [LARGE SCALE GENOMIC DNA]</scope>
    <source>
        <strain evidence="11 12">JCM 16352</strain>
    </source>
</reference>
<dbReference type="SUPFAM" id="SSF52540">
    <property type="entry name" value="P-loop containing nucleoside triphosphate hydrolases"/>
    <property type="match status" value="1"/>
</dbReference>
<dbReference type="InterPro" id="IPR027417">
    <property type="entry name" value="P-loop_NTPase"/>
</dbReference>
<dbReference type="InterPro" id="IPR003593">
    <property type="entry name" value="AAA+_ATPase"/>
</dbReference>